<evidence type="ECO:0000256" key="2">
    <source>
        <dbReference type="SAM" id="Phobius"/>
    </source>
</evidence>
<feature type="transmembrane region" description="Helical" evidence="2">
    <location>
        <begin position="36"/>
        <end position="58"/>
    </location>
</feature>
<gene>
    <name evidence="4" type="primary">acoC</name>
    <name evidence="4" type="ORF">Pla163_03860</name>
</gene>
<name>A0A518CVR5_9BACT</name>
<reference evidence="4 5" key="1">
    <citation type="submission" date="2019-02" db="EMBL/GenBank/DDBJ databases">
        <title>Deep-cultivation of Planctomycetes and their phenomic and genomic characterization uncovers novel biology.</title>
        <authorList>
            <person name="Wiegand S."/>
            <person name="Jogler M."/>
            <person name="Boedeker C."/>
            <person name="Pinto D."/>
            <person name="Vollmers J."/>
            <person name="Rivas-Marin E."/>
            <person name="Kohn T."/>
            <person name="Peeters S.H."/>
            <person name="Heuer A."/>
            <person name="Rast P."/>
            <person name="Oberbeckmann S."/>
            <person name="Bunk B."/>
            <person name="Jeske O."/>
            <person name="Meyerdierks A."/>
            <person name="Storesund J.E."/>
            <person name="Kallscheuer N."/>
            <person name="Luecker S."/>
            <person name="Lage O.M."/>
            <person name="Pohl T."/>
            <person name="Merkel B.J."/>
            <person name="Hornburger P."/>
            <person name="Mueller R.-W."/>
            <person name="Bruemmer F."/>
            <person name="Labrenz M."/>
            <person name="Spormann A.M."/>
            <person name="Op den Camp H."/>
            <person name="Overmann J."/>
            <person name="Amann R."/>
            <person name="Jetten M.S.M."/>
            <person name="Mascher T."/>
            <person name="Medema M.H."/>
            <person name="Devos D.P."/>
            <person name="Kaster A.-K."/>
            <person name="Ovreas L."/>
            <person name="Rohde M."/>
            <person name="Galperin M.Y."/>
            <person name="Jogler C."/>
        </authorList>
    </citation>
    <scope>NUCLEOTIDE SEQUENCE [LARGE SCALE GENOMIC DNA]</scope>
    <source>
        <strain evidence="4 5">Pla163</strain>
    </source>
</reference>
<dbReference type="GO" id="GO:0016020">
    <property type="term" value="C:membrane"/>
    <property type="evidence" value="ECO:0007669"/>
    <property type="project" value="TreeGrafter"/>
</dbReference>
<evidence type="ECO:0000313" key="4">
    <source>
        <dbReference type="EMBL" id="QDU83288.1"/>
    </source>
</evidence>
<dbReference type="SUPFAM" id="SSF53474">
    <property type="entry name" value="alpha/beta-Hydrolases"/>
    <property type="match status" value="1"/>
</dbReference>
<keyword evidence="5" id="KW-1185">Reference proteome</keyword>
<dbReference type="PANTHER" id="PTHR43798">
    <property type="entry name" value="MONOACYLGLYCEROL LIPASE"/>
    <property type="match status" value="1"/>
</dbReference>
<protein>
    <submittedName>
        <fullName evidence="4">Dihydrolipoyllysine-residue acetyltransferase component of acetoin cleaving system</fullName>
        <ecNumber evidence="4">2.3.1.12</ecNumber>
    </submittedName>
</protein>
<dbReference type="RefSeq" id="WP_145182719.1">
    <property type="nucleotide sequence ID" value="NZ_CP036290.1"/>
</dbReference>
<dbReference type="Proteomes" id="UP000319342">
    <property type="component" value="Chromosome"/>
</dbReference>
<dbReference type="GO" id="GO:0004742">
    <property type="term" value="F:dihydrolipoyllysine-residue acetyltransferase activity"/>
    <property type="evidence" value="ECO:0007669"/>
    <property type="project" value="UniProtKB-EC"/>
</dbReference>
<keyword evidence="4" id="KW-0808">Transferase</keyword>
<dbReference type="Pfam" id="PF12697">
    <property type="entry name" value="Abhydrolase_6"/>
    <property type="match status" value="1"/>
</dbReference>
<keyword evidence="2" id="KW-1133">Transmembrane helix</keyword>
<organism evidence="4 5">
    <name type="scientific">Rohdeia mirabilis</name>
    <dbReference type="NCBI Taxonomy" id="2528008"/>
    <lineage>
        <taxon>Bacteria</taxon>
        <taxon>Pseudomonadati</taxon>
        <taxon>Planctomycetota</taxon>
        <taxon>Planctomycetia</taxon>
        <taxon>Planctomycetia incertae sedis</taxon>
        <taxon>Rohdeia</taxon>
    </lineage>
</organism>
<dbReference type="InterPro" id="IPR050266">
    <property type="entry name" value="AB_hydrolase_sf"/>
</dbReference>
<accession>A0A518CVR5</accession>
<dbReference type="InterPro" id="IPR000073">
    <property type="entry name" value="AB_hydrolase_1"/>
</dbReference>
<dbReference type="AlphaFoldDB" id="A0A518CVR5"/>
<feature type="region of interest" description="Disordered" evidence="1">
    <location>
        <begin position="1"/>
        <end position="32"/>
    </location>
</feature>
<dbReference type="EC" id="2.3.1.12" evidence="4"/>
<proteinExistence type="predicted"/>
<dbReference type="OrthoDB" id="9797695at2"/>
<keyword evidence="2" id="KW-0472">Membrane</keyword>
<evidence type="ECO:0000256" key="1">
    <source>
        <dbReference type="SAM" id="MobiDB-lite"/>
    </source>
</evidence>
<keyword evidence="2" id="KW-0812">Transmembrane</keyword>
<feature type="domain" description="AB hydrolase-1" evidence="3">
    <location>
        <begin position="123"/>
        <end position="363"/>
    </location>
</feature>
<sequence>MEDQNEGRVAATTGSQFSGARPQEASGARRRKGPKLAVRLGLTVVGAAAVGATAVLAGCASMPKSEIRAQLLALEKNRAVADIGLESLTMRADLDGEGAREYELVYLHVPVDPGYSGPSRAPIVLVHGTPDTLFAWSPLIFGEDGGPGLAGPRDVYAIEVIGHGIAPGSGRGTTFERCARFVNAAVDALGIEPAHIVGNSYGGEFAWRAALNAPGDFASLTIIDSSGYERRPEEFLPEEVEMRENGLAGIGYLINSRERIRTALEPHYDVVPDGRVDEVFLVAENRDNWLAMVDLVRDEEGWRQDEIANITTPTLVVWGENDIAYDLDRFGRRFAEDLPYSKLVVFPDTGHYPHESRRREFLATIEDYYRQIEGVR</sequence>
<dbReference type="PANTHER" id="PTHR43798:SF33">
    <property type="entry name" value="HYDROLASE, PUTATIVE (AFU_ORTHOLOGUE AFUA_2G14860)-RELATED"/>
    <property type="match status" value="1"/>
</dbReference>
<dbReference type="Gene3D" id="3.40.50.1820">
    <property type="entry name" value="alpha/beta hydrolase"/>
    <property type="match status" value="1"/>
</dbReference>
<dbReference type="EMBL" id="CP036290">
    <property type="protein sequence ID" value="QDU83288.1"/>
    <property type="molecule type" value="Genomic_DNA"/>
</dbReference>
<keyword evidence="4" id="KW-0012">Acyltransferase</keyword>
<evidence type="ECO:0000313" key="5">
    <source>
        <dbReference type="Proteomes" id="UP000319342"/>
    </source>
</evidence>
<evidence type="ECO:0000259" key="3">
    <source>
        <dbReference type="Pfam" id="PF12697"/>
    </source>
</evidence>
<dbReference type="InterPro" id="IPR029058">
    <property type="entry name" value="AB_hydrolase_fold"/>
</dbReference>